<dbReference type="InterPro" id="IPR019814">
    <property type="entry name" value="Translation_initiation_fac_3_N"/>
</dbReference>
<dbReference type="PANTHER" id="PTHR10938">
    <property type="entry name" value="TRANSLATION INITIATION FACTOR IF-3"/>
    <property type="match status" value="1"/>
</dbReference>
<feature type="domain" description="Translation initiation factor 3 N-terminal" evidence="6">
    <location>
        <begin position="15"/>
        <end position="83"/>
    </location>
</feature>
<dbReference type="GO" id="GO:0005829">
    <property type="term" value="C:cytosol"/>
    <property type="evidence" value="ECO:0007669"/>
    <property type="project" value="TreeGrafter"/>
</dbReference>
<feature type="domain" description="Translation initiation factor 3 C-terminal" evidence="5">
    <location>
        <begin position="92"/>
        <end position="174"/>
    </location>
</feature>
<dbReference type="Gene3D" id="3.30.110.10">
    <property type="entry name" value="Translation initiation factor 3 (IF-3), C-terminal domain"/>
    <property type="match status" value="1"/>
</dbReference>
<dbReference type="Gene3D" id="3.10.20.80">
    <property type="entry name" value="Translation initiation factor 3 (IF-3), N-terminal domain"/>
    <property type="match status" value="1"/>
</dbReference>
<dbReference type="Pfam" id="PF05198">
    <property type="entry name" value="IF3_N"/>
    <property type="match status" value="1"/>
</dbReference>
<protein>
    <recommendedName>
        <fullName evidence="4">Translation initiation factor IF-3</fullName>
    </recommendedName>
</protein>
<dbReference type="EMBL" id="DSDM01000013">
    <property type="protein sequence ID" value="HDQ88550.1"/>
    <property type="molecule type" value="Genomic_DNA"/>
</dbReference>
<name>A0A7C1DIX0_UNCKA</name>
<keyword evidence="2 7" id="KW-0396">Initiation factor</keyword>
<gene>
    <name evidence="7" type="ORF">ENN92_00150</name>
</gene>
<accession>A0A7C1DIX0</accession>
<dbReference type="GO" id="GO:0016020">
    <property type="term" value="C:membrane"/>
    <property type="evidence" value="ECO:0007669"/>
    <property type="project" value="TreeGrafter"/>
</dbReference>
<proteinExistence type="inferred from homology"/>
<organism evidence="7">
    <name type="scientific">candidate division WWE3 bacterium</name>
    <dbReference type="NCBI Taxonomy" id="2053526"/>
    <lineage>
        <taxon>Bacteria</taxon>
        <taxon>Katanobacteria</taxon>
    </lineage>
</organism>
<evidence type="ECO:0000256" key="3">
    <source>
        <dbReference type="ARBA" id="ARBA00022917"/>
    </source>
</evidence>
<keyword evidence="3" id="KW-0648">Protein biosynthesis</keyword>
<evidence type="ECO:0000259" key="6">
    <source>
        <dbReference type="Pfam" id="PF05198"/>
    </source>
</evidence>
<dbReference type="InterPro" id="IPR036787">
    <property type="entry name" value="T_IF-3_N_sf"/>
</dbReference>
<evidence type="ECO:0000256" key="1">
    <source>
        <dbReference type="ARBA" id="ARBA00005439"/>
    </source>
</evidence>
<reference evidence="7" key="1">
    <citation type="journal article" date="2020" name="mSystems">
        <title>Genome- and Community-Level Interaction Insights into Carbon Utilization and Element Cycling Functions of Hydrothermarchaeota in Hydrothermal Sediment.</title>
        <authorList>
            <person name="Zhou Z."/>
            <person name="Liu Y."/>
            <person name="Xu W."/>
            <person name="Pan J."/>
            <person name="Luo Z.H."/>
            <person name="Li M."/>
        </authorList>
    </citation>
    <scope>NUCLEOTIDE SEQUENCE [LARGE SCALE GENOMIC DNA]</scope>
    <source>
        <strain evidence="7">SpSt-1219</strain>
    </source>
</reference>
<dbReference type="SUPFAM" id="SSF55200">
    <property type="entry name" value="Translation initiation factor IF3, C-terminal domain"/>
    <property type="match status" value="1"/>
</dbReference>
<dbReference type="NCBIfam" id="TIGR00168">
    <property type="entry name" value="infC"/>
    <property type="match status" value="1"/>
</dbReference>
<dbReference type="GO" id="GO:0043022">
    <property type="term" value="F:ribosome binding"/>
    <property type="evidence" value="ECO:0007669"/>
    <property type="project" value="TreeGrafter"/>
</dbReference>
<dbReference type="InterPro" id="IPR001288">
    <property type="entry name" value="Translation_initiation_fac_3"/>
</dbReference>
<dbReference type="InterPro" id="IPR036788">
    <property type="entry name" value="T_IF-3_C_sf"/>
</dbReference>
<dbReference type="GO" id="GO:0003743">
    <property type="term" value="F:translation initiation factor activity"/>
    <property type="evidence" value="ECO:0007669"/>
    <property type="project" value="UniProtKB-UniRule"/>
</dbReference>
<evidence type="ECO:0000256" key="4">
    <source>
        <dbReference type="NCBIfam" id="TIGR00168"/>
    </source>
</evidence>
<dbReference type="AlphaFoldDB" id="A0A7C1DIX0"/>
<dbReference type="InterPro" id="IPR019815">
    <property type="entry name" value="Translation_initiation_fac_3_C"/>
</dbReference>
<comment type="similarity">
    <text evidence="1">Belongs to the IF-3 family.</text>
</comment>
<dbReference type="Proteomes" id="UP000886066">
    <property type="component" value="Unassembled WGS sequence"/>
</dbReference>
<comment type="caution">
    <text evidence="7">The sequence shown here is derived from an EMBL/GenBank/DDBJ whole genome shotgun (WGS) entry which is preliminary data.</text>
</comment>
<evidence type="ECO:0000313" key="7">
    <source>
        <dbReference type="EMBL" id="HDQ88550.1"/>
    </source>
</evidence>
<evidence type="ECO:0000256" key="2">
    <source>
        <dbReference type="ARBA" id="ARBA00022540"/>
    </source>
</evidence>
<dbReference type="SUPFAM" id="SSF54364">
    <property type="entry name" value="Translation initiation factor IF3, N-terminal domain"/>
    <property type="match status" value="1"/>
</dbReference>
<sequence>MLRFGGNNISKYYQLNERISADKLRVITRDGENLGVITKEEAIRIAQARGEDLILISAEATPPVAKILDFKKFLYEQNKKAQQIKAGSKKSELKEFKFGPTIDDGDLNTRIERSRGFIKEGNRVKITVQMKGRENAYPKLAEEKIEIVIKALADVAKPEGSIERKGTQLSVTLVKL</sequence>
<evidence type="ECO:0000259" key="5">
    <source>
        <dbReference type="Pfam" id="PF00707"/>
    </source>
</evidence>
<dbReference type="PANTHER" id="PTHR10938:SF0">
    <property type="entry name" value="TRANSLATION INITIATION FACTOR IF-3, MITOCHONDRIAL"/>
    <property type="match status" value="1"/>
</dbReference>
<dbReference type="GO" id="GO:0032790">
    <property type="term" value="P:ribosome disassembly"/>
    <property type="evidence" value="ECO:0007669"/>
    <property type="project" value="TreeGrafter"/>
</dbReference>
<dbReference type="Pfam" id="PF00707">
    <property type="entry name" value="IF3_C"/>
    <property type="match status" value="1"/>
</dbReference>